<dbReference type="PANTHER" id="PTHR10555">
    <property type="entry name" value="SORTING NEXIN"/>
    <property type="match status" value="1"/>
</dbReference>
<evidence type="ECO:0000256" key="3">
    <source>
        <dbReference type="ARBA" id="ARBA00004555"/>
    </source>
</evidence>
<keyword evidence="9" id="KW-0333">Golgi apparatus</keyword>
<dbReference type="Pfam" id="PF09325">
    <property type="entry name" value="Vps5"/>
    <property type="match status" value="1"/>
</dbReference>
<evidence type="ECO:0000256" key="9">
    <source>
        <dbReference type="ARBA" id="ARBA00023034"/>
    </source>
</evidence>
<organism evidence="13 14">
    <name type="scientific">Hortaea werneckii</name>
    <name type="common">Black yeast</name>
    <name type="synonym">Cladosporium werneckii</name>
    <dbReference type="NCBI Taxonomy" id="91943"/>
    <lineage>
        <taxon>Eukaryota</taxon>
        <taxon>Fungi</taxon>
        <taxon>Dikarya</taxon>
        <taxon>Ascomycota</taxon>
        <taxon>Pezizomycotina</taxon>
        <taxon>Dothideomycetes</taxon>
        <taxon>Dothideomycetidae</taxon>
        <taxon>Mycosphaerellales</taxon>
        <taxon>Teratosphaeriaceae</taxon>
        <taxon>Hortaea</taxon>
    </lineage>
</organism>
<dbReference type="CDD" id="cd07627">
    <property type="entry name" value="BAR_Vps5p"/>
    <property type="match status" value="1"/>
</dbReference>
<protein>
    <recommendedName>
        <fullName evidence="12">Sorting nexin/Vps5-like C-terminal domain-containing protein</fullName>
    </recommendedName>
</protein>
<feature type="compositionally biased region" description="Basic and acidic residues" evidence="11">
    <location>
        <begin position="260"/>
        <end position="275"/>
    </location>
</feature>
<comment type="similarity">
    <text evidence="4">Belongs to the sorting nexin family.</text>
</comment>
<evidence type="ECO:0000256" key="8">
    <source>
        <dbReference type="ARBA" id="ARBA00022927"/>
    </source>
</evidence>
<evidence type="ECO:0000256" key="10">
    <source>
        <dbReference type="ARBA" id="ARBA00023136"/>
    </source>
</evidence>
<dbReference type="InterPro" id="IPR015404">
    <property type="entry name" value="Vps5_C"/>
</dbReference>
<evidence type="ECO:0000259" key="12">
    <source>
        <dbReference type="Pfam" id="PF09325"/>
    </source>
</evidence>
<dbReference type="PANTHER" id="PTHR10555:SF170">
    <property type="entry name" value="FI18122P1"/>
    <property type="match status" value="1"/>
</dbReference>
<evidence type="ECO:0000313" key="13">
    <source>
        <dbReference type="EMBL" id="RMX99516.1"/>
    </source>
</evidence>
<dbReference type="GO" id="GO:0042147">
    <property type="term" value="P:retrograde transport, endosome to Golgi"/>
    <property type="evidence" value="ECO:0007669"/>
    <property type="project" value="TreeGrafter"/>
</dbReference>
<sequence>MSSLGLGGGGSGAGSSGKFIEHDDWFHDRRIYLDALENQLKALQKSTDTVVAQRKSLAETCGDFSTSLHNLASAELSPSLSGPLDSLGDIQLRINELYSRQAMQDILTLGIVIDEYIRLIGSVKKAFEQRQKAYHSWHSAEAKLQEIKKQQEKLLRAGRTQQDRLQQMQAEVGEGERRVNAARVLFEDLGRLMRGELERFEREKVEDFKSGVETFLESAVEAQKELIELWETYLYQLDTDEDGPPPVAVAGAGGVQAPHQNEEGGKSDAQLRQEALESEGALEGADAPQAAPRLSGTTTARESEEGVGSRSNAEEEGEDSPRDEADERQHTVEA</sequence>
<evidence type="ECO:0000256" key="6">
    <source>
        <dbReference type="ARBA" id="ARBA00022490"/>
    </source>
</evidence>
<dbReference type="InterPro" id="IPR035803">
    <property type="entry name" value="BAR_Vps5"/>
</dbReference>
<dbReference type="OrthoDB" id="271164at2759"/>
<feature type="compositionally biased region" description="Basic and acidic residues" evidence="11">
    <location>
        <begin position="319"/>
        <end position="334"/>
    </location>
</feature>
<keyword evidence="8" id="KW-0653">Protein transport</keyword>
<evidence type="ECO:0000256" key="11">
    <source>
        <dbReference type="SAM" id="MobiDB-lite"/>
    </source>
</evidence>
<name>A0A3M6Y9Q1_HORWE</name>
<evidence type="ECO:0000256" key="5">
    <source>
        <dbReference type="ARBA" id="ARBA00022448"/>
    </source>
</evidence>
<dbReference type="GO" id="GO:0030904">
    <property type="term" value="C:retromer complex"/>
    <property type="evidence" value="ECO:0007669"/>
    <property type="project" value="UniProtKB-ARBA"/>
</dbReference>
<dbReference type="GO" id="GO:0005794">
    <property type="term" value="C:Golgi apparatus"/>
    <property type="evidence" value="ECO:0007669"/>
    <property type="project" value="UniProtKB-SubCell"/>
</dbReference>
<dbReference type="GO" id="GO:0005829">
    <property type="term" value="C:cytosol"/>
    <property type="evidence" value="ECO:0007669"/>
    <property type="project" value="GOC"/>
</dbReference>
<evidence type="ECO:0000256" key="4">
    <source>
        <dbReference type="ARBA" id="ARBA00010883"/>
    </source>
</evidence>
<dbReference type="SUPFAM" id="SSF103657">
    <property type="entry name" value="BAR/IMD domain-like"/>
    <property type="match status" value="1"/>
</dbReference>
<dbReference type="GO" id="GO:0005768">
    <property type="term" value="C:endosome"/>
    <property type="evidence" value="ECO:0007669"/>
    <property type="project" value="TreeGrafter"/>
</dbReference>
<evidence type="ECO:0000313" key="14">
    <source>
        <dbReference type="Proteomes" id="UP000271337"/>
    </source>
</evidence>
<dbReference type="GO" id="GO:0035091">
    <property type="term" value="F:phosphatidylinositol binding"/>
    <property type="evidence" value="ECO:0007669"/>
    <property type="project" value="TreeGrafter"/>
</dbReference>
<evidence type="ECO:0000256" key="1">
    <source>
        <dbReference type="ARBA" id="ARBA00004287"/>
    </source>
</evidence>
<dbReference type="InterPro" id="IPR027267">
    <property type="entry name" value="AH/BAR_dom_sf"/>
</dbReference>
<keyword evidence="7" id="KW-0597">Phosphoprotein</keyword>
<keyword evidence="5" id="KW-0813">Transport</keyword>
<keyword evidence="6" id="KW-0963">Cytoplasm</keyword>
<comment type="subcellular location">
    <subcellularLocation>
        <location evidence="2">Cytoplasm</location>
    </subcellularLocation>
    <subcellularLocation>
        <location evidence="3">Golgi apparatus</location>
    </subcellularLocation>
    <subcellularLocation>
        <location evidence="1">Membrane</location>
        <topology evidence="1">Peripheral membrane protein</topology>
        <orientation evidence="1">Cytoplasmic side</orientation>
    </subcellularLocation>
</comment>
<comment type="caution">
    <text evidence="13">The sequence shown here is derived from an EMBL/GenBank/DDBJ whole genome shotgun (WGS) entry which is preliminary data.</text>
</comment>
<evidence type="ECO:0000256" key="2">
    <source>
        <dbReference type="ARBA" id="ARBA00004496"/>
    </source>
</evidence>
<dbReference type="Proteomes" id="UP000271337">
    <property type="component" value="Unassembled WGS sequence"/>
</dbReference>
<dbReference type="FunFam" id="1.20.1270.60:FF:000022">
    <property type="entry name" value="Sorting nexin 3 protein"/>
    <property type="match status" value="1"/>
</dbReference>
<keyword evidence="10" id="KW-0472">Membrane</keyword>
<feature type="domain" description="Sorting nexin/Vps5-like C-terminal" evidence="12">
    <location>
        <begin position="15"/>
        <end position="234"/>
    </location>
</feature>
<feature type="compositionally biased region" description="Low complexity" evidence="11">
    <location>
        <begin position="278"/>
        <end position="287"/>
    </location>
</feature>
<dbReference type="GO" id="GO:0045053">
    <property type="term" value="P:protein retention in Golgi apparatus"/>
    <property type="evidence" value="ECO:0007669"/>
    <property type="project" value="TreeGrafter"/>
</dbReference>
<reference evidence="13 14" key="1">
    <citation type="journal article" date="2018" name="BMC Genomics">
        <title>Genomic evidence for intraspecific hybridization in a clonal and extremely halotolerant yeast.</title>
        <authorList>
            <person name="Gostincar C."/>
            <person name="Stajich J.E."/>
            <person name="Zupancic J."/>
            <person name="Zalar P."/>
            <person name="Gunde-Cimerman N."/>
        </authorList>
    </citation>
    <scope>NUCLEOTIDE SEQUENCE [LARGE SCALE GENOMIC DNA]</scope>
    <source>
        <strain evidence="13 14">EXF-6669</strain>
    </source>
</reference>
<gene>
    <name evidence="13" type="ORF">D0867_12073</name>
</gene>
<dbReference type="AlphaFoldDB" id="A0A3M6Y9Q1"/>
<feature type="region of interest" description="Disordered" evidence="11">
    <location>
        <begin position="241"/>
        <end position="334"/>
    </location>
</feature>
<dbReference type="Gene3D" id="1.20.1270.60">
    <property type="entry name" value="Arfaptin homology (AH) domain/BAR domain"/>
    <property type="match status" value="1"/>
</dbReference>
<evidence type="ECO:0000256" key="7">
    <source>
        <dbReference type="ARBA" id="ARBA00022553"/>
    </source>
</evidence>
<dbReference type="EMBL" id="QWIL01001801">
    <property type="protein sequence ID" value="RMX99516.1"/>
    <property type="molecule type" value="Genomic_DNA"/>
</dbReference>
<accession>A0A3M6Y9Q1</accession>
<dbReference type="GO" id="GO:0015031">
    <property type="term" value="P:protein transport"/>
    <property type="evidence" value="ECO:0007669"/>
    <property type="project" value="UniProtKB-KW"/>
</dbReference>
<proteinExistence type="inferred from homology"/>